<reference evidence="1" key="1">
    <citation type="submission" date="2022-06" db="EMBL/GenBank/DDBJ databases">
        <title>Phylogenomic reconstructions and comparative analyses of Kickxellomycotina fungi.</title>
        <authorList>
            <person name="Reynolds N.K."/>
            <person name="Stajich J.E."/>
            <person name="Barry K."/>
            <person name="Grigoriev I.V."/>
            <person name="Crous P."/>
            <person name="Smith M.E."/>
        </authorList>
    </citation>
    <scope>NUCLEOTIDE SEQUENCE</scope>
    <source>
        <strain evidence="1">RSA 2271</strain>
    </source>
</reference>
<keyword evidence="1" id="KW-0645">Protease</keyword>
<protein>
    <submittedName>
        <fullName evidence="1">Cysteine protease</fullName>
    </submittedName>
</protein>
<keyword evidence="2" id="KW-1185">Reference proteome</keyword>
<gene>
    <name evidence="1" type="primary">RIM13</name>
    <name evidence="1" type="ORF">EV182_000972</name>
</gene>
<proteinExistence type="predicted"/>
<name>A0ACC1HGX2_9FUNG</name>
<evidence type="ECO:0000313" key="1">
    <source>
        <dbReference type="EMBL" id="KAJ1675591.1"/>
    </source>
</evidence>
<accession>A0ACC1HGX2</accession>
<organism evidence="1 2">
    <name type="scientific">Spiromyces aspiralis</name>
    <dbReference type="NCBI Taxonomy" id="68401"/>
    <lineage>
        <taxon>Eukaryota</taxon>
        <taxon>Fungi</taxon>
        <taxon>Fungi incertae sedis</taxon>
        <taxon>Zoopagomycota</taxon>
        <taxon>Kickxellomycotina</taxon>
        <taxon>Kickxellomycetes</taxon>
        <taxon>Kickxellales</taxon>
        <taxon>Kickxellaceae</taxon>
        <taxon>Spiromyces</taxon>
    </lineage>
</organism>
<keyword evidence="1" id="KW-0378">Hydrolase</keyword>
<dbReference type="EMBL" id="JAMZIH010005239">
    <property type="protein sequence ID" value="KAJ1675591.1"/>
    <property type="molecule type" value="Genomic_DNA"/>
</dbReference>
<sequence length="1052" mass="116674">MDNLPSLYSQVQALLSSAVGSDNAGDHPKAYNLYVEATNYMQRILKAESDDTRKNAVKTKSAEIARRIDELAHCIGPGAATRPFLADGRSLVRAAREAKSRLKFNDAFNAYMDALRIYERVLKMLESPGSQGAGPDEGKSLLRAVRSEMHAVLTEAEAVKLRLKSPQLPKYRTDLVIDDDQYRGTPSPLPPLPPPPPSLAGMTASSVIPSTHGVSTTTRNSRSPASSDAPVSSPALSINSNSQGNVGNTHTNACPGNNPTKQQSPSEEARLTRTELDVIRSTSFINGNLFGPWLSRDVQDTFTLPAPFVDPGGKLKLSPKQQDKFYQWKRLGAILGEECRMVSTISCEAIVQDVVTDCSFVASLCVSAAHERRFKRPLVTSHIYPQNEDGVPMYNPSGKYIVRLFVNGCWRKVVVDDYFPISESGKLMCTYTTTNDAWACVIEKAFLKVMGGYDFPGSNASIDLHVLTGWIPEHIFIRDGSFNAGTTWARIRDGCRYGDSLVTIATGPMAGSQANELGLVPSHAYAVLDVCEVDGLRLMQVKNPWNNLRWRGAYGPFDEEKWTPELQTRLGYNRETMVRRDEGIFWIDYESVCRYFDYIHLNWSTDLFPYVRAVHFAWPVEEGDPASRRPRTDVYDVGHNPQFCFEVVIPDGQPPGPVRLLISKHIQQTEENRDFIALLVHNDTDGRRIYERQTPWRESGYVNNIHSLVQFNAPPGVSRYTLVVSQKERVRTLYFTLRAYSLGKISLHSIPQYPVEHREHGQWTSVSAGGNTTNASYMDNPQYCLQISRPTTTTTTSSSSVAAEAAGAARSGPDKVSGVIILRTNHSHPIQIRVFRSGCLITQVLSINTVIDSGPYRKSFCSCRIASLDFGDYTVVVSTYQPLQFGSYDLYFAMDATFTVRPIPREGAGMRERVLHGKWIHSVNAGGSLTRSPHQYHINPKFLVEVKRPTKLIARLQAPGITPLSTINVSIYRPLGPGAQASELGALVASSGAYDFYPQGVAVKNVLLDPKVSRYYIIVPSTWDPDVAGKFVIRLYSDQPLEARSLDPPSPS</sequence>
<evidence type="ECO:0000313" key="2">
    <source>
        <dbReference type="Proteomes" id="UP001145114"/>
    </source>
</evidence>
<dbReference type="Proteomes" id="UP001145114">
    <property type="component" value="Unassembled WGS sequence"/>
</dbReference>
<comment type="caution">
    <text evidence="1">The sequence shown here is derived from an EMBL/GenBank/DDBJ whole genome shotgun (WGS) entry which is preliminary data.</text>
</comment>